<comment type="caution">
    <text evidence="3">The sequence shown here is derived from an EMBL/GenBank/DDBJ whole genome shotgun (WGS) entry which is preliminary data.</text>
</comment>
<evidence type="ECO:0000259" key="2">
    <source>
        <dbReference type="Pfam" id="PF02272"/>
    </source>
</evidence>
<dbReference type="Gene3D" id="3.90.1640.10">
    <property type="entry name" value="inorganic pyrophosphatase (n-terminal core)"/>
    <property type="match status" value="1"/>
</dbReference>
<dbReference type="EMBL" id="BAABKX010000001">
    <property type="protein sequence ID" value="GAA5044614.1"/>
    <property type="molecule type" value="Genomic_DNA"/>
</dbReference>
<evidence type="ECO:0000313" key="3">
    <source>
        <dbReference type="EMBL" id="GAA5044614.1"/>
    </source>
</evidence>
<dbReference type="Pfam" id="PF01368">
    <property type="entry name" value="DHH"/>
    <property type="match status" value="1"/>
</dbReference>
<organism evidence="3 4">
    <name type="scientific">Haladaptatus pallidirubidus</name>
    <dbReference type="NCBI Taxonomy" id="1008152"/>
    <lineage>
        <taxon>Archaea</taxon>
        <taxon>Methanobacteriati</taxon>
        <taxon>Methanobacteriota</taxon>
        <taxon>Stenosarchaea group</taxon>
        <taxon>Halobacteria</taxon>
        <taxon>Halobacteriales</taxon>
        <taxon>Haladaptataceae</taxon>
        <taxon>Haladaptatus</taxon>
    </lineage>
</organism>
<keyword evidence="4" id="KW-1185">Reference proteome</keyword>
<gene>
    <name evidence="3" type="ORF">GCM10025751_11250</name>
</gene>
<reference evidence="3 4" key="1">
    <citation type="journal article" date="2019" name="Int. J. Syst. Evol. Microbiol.">
        <title>The Global Catalogue of Microorganisms (GCM) 10K type strain sequencing project: providing services to taxonomists for standard genome sequencing and annotation.</title>
        <authorList>
            <consortium name="The Broad Institute Genomics Platform"/>
            <consortium name="The Broad Institute Genome Sequencing Center for Infectious Disease"/>
            <person name="Wu L."/>
            <person name="Ma J."/>
        </authorList>
    </citation>
    <scope>NUCLEOTIDE SEQUENCE [LARGE SCALE GENOMIC DNA]</scope>
    <source>
        <strain evidence="3 4">JCM 17504</strain>
    </source>
</reference>
<sequence>MTRAQELVEYLAGTESLAIVCHDNPDPDCIASALALSSIAEWCGVEDTELFYGGMISHQQNRAFINLLHLNLEHAEEFVRDDFDKIAFVDHATPAGHTELKSVEPDIVIDHHSTEAPECDFVDLRDEYGATASILVEYFRELDIKMNVQLGSALLFALHRERIDYIRGPTAHEYEAALYVYGHADLELLERLYGAAFSPATVDAISEAIRNRVQRGATLATSAGRTAERDALAQAADYLLNVEGVDTVLVFGVVDSAVEMSARSIDPRVHAGNVLRQAFDDVGSAGGHADMAGAQIPLGLFADSDADDEELVDFASRRVVHRFFDALHLERGEE</sequence>
<evidence type="ECO:0000259" key="1">
    <source>
        <dbReference type="Pfam" id="PF01368"/>
    </source>
</evidence>
<dbReference type="RefSeq" id="WP_227775909.1">
    <property type="nucleotide sequence ID" value="NZ_BAABKX010000001.1"/>
</dbReference>
<dbReference type="InterPro" id="IPR001667">
    <property type="entry name" value="DDH_dom"/>
</dbReference>
<dbReference type="InterPro" id="IPR038763">
    <property type="entry name" value="DHH_sf"/>
</dbReference>
<dbReference type="GO" id="GO:0003676">
    <property type="term" value="F:nucleic acid binding"/>
    <property type="evidence" value="ECO:0007669"/>
    <property type="project" value="InterPro"/>
</dbReference>
<dbReference type="SUPFAM" id="SSF64182">
    <property type="entry name" value="DHH phosphoesterases"/>
    <property type="match status" value="1"/>
</dbReference>
<dbReference type="InterPro" id="IPR003156">
    <property type="entry name" value="DHHA1_dom"/>
</dbReference>
<dbReference type="Proteomes" id="UP001501729">
    <property type="component" value="Unassembled WGS sequence"/>
</dbReference>
<proteinExistence type="predicted"/>
<dbReference type="Pfam" id="PF02272">
    <property type="entry name" value="DHHA1"/>
    <property type="match status" value="1"/>
</dbReference>
<dbReference type="GeneID" id="68611693"/>
<name>A0AAV3UDT3_9EURY</name>
<dbReference type="AlphaFoldDB" id="A0AAV3UDT3"/>
<feature type="domain" description="DDH" evidence="1">
    <location>
        <begin position="18"/>
        <end position="147"/>
    </location>
</feature>
<evidence type="ECO:0000313" key="4">
    <source>
        <dbReference type="Proteomes" id="UP001501729"/>
    </source>
</evidence>
<dbReference type="Gene3D" id="3.10.310.30">
    <property type="match status" value="1"/>
</dbReference>
<dbReference type="PANTHER" id="PTHR47618">
    <property type="entry name" value="BIFUNCTIONAL OLIGORIBONUCLEASE AND PAP PHOSPHATASE NRNA"/>
    <property type="match status" value="1"/>
</dbReference>
<protein>
    <submittedName>
        <fullName evidence="3">Bifunctional oligoribonuclease/PAP phosphatase NrnA</fullName>
    </submittedName>
</protein>
<dbReference type="PANTHER" id="PTHR47618:SF1">
    <property type="entry name" value="BIFUNCTIONAL OLIGORIBONUCLEASE AND PAP PHOSPHATASE NRNA"/>
    <property type="match status" value="1"/>
</dbReference>
<dbReference type="InterPro" id="IPR051319">
    <property type="entry name" value="Oligoribo/pAp-PDE_c-di-AMP_PDE"/>
</dbReference>
<feature type="domain" description="DHHA1" evidence="2">
    <location>
        <begin position="220"/>
        <end position="298"/>
    </location>
</feature>
<accession>A0AAV3UDT3</accession>